<protein>
    <submittedName>
        <fullName evidence="1">(apollo) hypothetical protein</fullName>
    </submittedName>
</protein>
<keyword evidence="2" id="KW-1185">Reference proteome</keyword>
<gene>
    <name evidence="1" type="ORF">PAPOLLO_LOCUS18788</name>
</gene>
<reference evidence="1" key="1">
    <citation type="submission" date="2021-04" db="EMBL/GenBank/DDBJ databases">
        <authorList>
            <person name="Tunstrom K."/>
        </authorList>
    </citation>
    <scope>NUCLEOTIDE SEQUENCE</scope>
</reference>
<proteinExistence type="predicted"/>
<dbReference type="EMBL" id="CAJQZP010001185">
    <property type="protein sequence ID" value="CAG5027252.1"/>
    <property type="molecule type" value="Genomic_DNA"/>
</dbReference>
<dbReference type="Proteomes" id="UP000691718">
    <property type="component" value="Unassembled WGS sequence"/>
</dbReference>
<organism evidence="1 2">
    <name type="scientific">Parnassius apollo</name>
    <name type="common">Apollo butterfly</name>
    <name type="synonym">Papilio apollo</name>
    <dbReference type="NCBI Taxonomy" id="110799"/>
    <lineage>
        <taxon>Eukaryota</taxon>
        <taxon>Metazoa</taxon>
        <taxon>Ecdysozoa</taxon>
        <taxon>Arthropoda</taxon>
        <taxon>Hexapoda</taxon>
        <taxon>Insecta</taxon>
        <taxon>Pterygota</taxon>
        <taxon>Neoptera</taxon>
        <taxon>Endopterygota</taxon>
        <taxon>Lepidoptera</taxon>
        <taxon>Glossata</taxon>
        <taxon>Ditrysia</taxon>
        <taxon>Papilionoidea</taxon>
        <taxon>Papilionidae</taxon>
        <taxon>Parnassiinae</taxon>
        <taxon>Parnassini</taxon>
        <taxon>Parnassius</taxon>
        <taxon>Parnassius</taxon>
    </lineage>
</organism>
<sequence>MGIAYKCNSKANQRKSPAGIAVVINRDQALGAYIYRAAALCRAAVPPFTLIYLSHAQCNKKRCAESRRAGGKLTRKYVTEEMHVRELRPPVHTVIRFLHMRDAGANVV</sequence>
<accession>A0A8S3XJ31</accession>
<dbReference type="AlphaFoldDB" id="A0A8S3XJ31"/>
<evidence type="ECO:0000313" key="2">
    <source>
        <dbReference type="Proteomes" id="UP000691718"/>
    </source>
</evidence>
<comment type="caution">
    <text evidence="1">The sequence shown here is derived from an EMBL/GenBank/DDBJ whole genome shotgun (WGS) entry which is preliminary data.</text>
</comment>
<name>A0A8S3XJ31_PARAO</name>
<evidence type="ECO:0000313" key="1">
    <source>
        <dbReference type="EMBL" id="CAG5027252.1"/>
    </source>
</evidence>